<organism evidence="1 2">
    <name type="scientific">Nocardia testacea</name>
    <dbReference type="NCBI Taxonomy" id="248551"/>
    <lineage>
        <taxon>Bacteria</taxon>
        <taxon>Bacillati</taxon>
        <taxon>Actinomycetota</taxon>
        <taxon>Actinomycetes</taxon>
        <taxon>Mycobacteriales</taxon>
        <taxon>Nocardiaceae</taxon>
        <taxon>Nocardia</taxon>
    </lineage>
</organism>
<dbReference type="Proteomes" id="UP001611494">
    <property type="component" value="Unassembled WGS sequence"/>
</dbReference>
<dbReference type="EMBL" id="JBIRYL010000001">
    <property type="protein sequence ID" value="MFI2229766.1"/>
    <property type="molecule type" value="Genomic_DNA"/>
</dbReference>
<dbReference type="RefSeq" id="WP_397060838.1">
    <property type="nucleotide sequence ID" value="NZ_JBIRYL010000001.1"/>
</dbReference>
<name>A0ABW7VT33_9NOCA</name>
<protein>
    <submittedName>
        <fullName evidence="1">Uncharacterized protein</fullName>
    </submittedName>
</protein>
<evidence type="ECO:0000313" key="1">
    <source>
        <dbReference type="EMBL" id="MFI2229766.1"/>
    </source>
</evidence>
<accession>A0ABW7VT33</accession>
<gene>
    <name evidence="1" type="ORF">ACH49Z_07920</name>
</gene>
<keyword evidence="2" id="KW-1185">Reference proteome</keyword>
<sequence length="276" mass="31019">MSDSGAIEAMKQGAKQIANGFQKFASTFRENWSVMGDGIENAPRQLTGADRGSAIHAGDNARESGLRPMDMAELRARALGSEISTGLGKSIDALVRRSPTLTARVRNIQHDGWLVRYGDRGSGDYMNSREKTITVDGRWRDDDVGTVAVLAHETRHADPQAYQGADISPDGKTREEWIKLKAMEQLRREGDAVLAEAEVRREILDDGGPEISVPRKYVDIYEKFRQEDLSPESARDAAAEMYGDEIMSSSRVPYREWYERMYRKLWDEEVDNNGTE</sequence>
<proteinExistence type="predicted"/>
<comment type="caution">
    <text evidence="1">The sequence shown here is derived from an EMBL/GenBank/DDBJ whole genome shotgun (WGS) entry which is preliminary data.</text>
</comment>
<evidence type="ECO:0000313" key="2">
    <source>
        <dbReference type="Proteomes" id="UP001611494"/>
    </source>
</evidence>
<reference evidence="1 2" key="1">
    <citation type="submission" date="2024-10" db="EMBL/GenBank/DDBJ databases">
        <title>The Natural Products Discovery Center: Release of the First 8490 Sequenced Strains for Exploring Actinobacteria Biosynthetic Diversity.</title>
        <authorList>
            <person name="Kalkreuter E."/>
            <person name="Kautsar S.A."/>
            <person name="Yang D."/>
            <person name="Bader C.D."/>
            <person name="Teijaro C.N."/>
            <person name="Fluegel L."/>
            <person name="Davis C.M."/>
            <person name="Simpson J.R."/>
            <person name="Lauterbach L."/>
            <person name="Steele A.D."/>
            <person name="Gui C."/>
            <person name="Meng S."/>
            <person name="Li G."/>
            <person name="Viehrig K."/>
            <person name="Ye F."/>
            <person name="Su P."/>
            <person name="Kiefer A.F."/>
            <person name="Nichols A."/>
            <person name="Cepeda A.J."/>
            <person name="Yan W."/>
            <person name="Fan B."/>
            <person name="Jiang Y."/>
            <person name="Adhikari A."/>
            <person name="Zheng C.-J."/>
            <person name="Schuster L."/>
            <person name="Cowan T.M."/>
            <person name="Smanski M.J."/>
            <person name="Chevrette M.G."/>
            <person name="De Carvalho L.P.S."/>
            <person name="Shen B."/>
        </authorList>
    </citation>
    <scope>NUCLEOTIDE SEQUENCE [LARGE SCALE GENOMIC DNA]</scope>
    <source>
        <strain evidence="1 2">NPDC019377</strain>
    </source>
</reference>